<dbReference type="Pfam" id="PF12799">
    <property type="entry name" value="LRR_4"/>
    <property type="match status" value="1"/>
</dbReference>
<dbReference type="EMBL" id="FQWE01000004">
    <property type="protein sequence ID" value="SHG09856.1"/>
    <property type="molecule type" value="Genomic_DNA"/>
</dbReference>
<gene>
    <name evidence="3" type="ORF">SAMN05444396_104306</name>
</gene>
<name>A0A1M5H1S4_9FLAO</name>
<organism evidence="3 4">
    <name type="scientific">Flavobacterium segetis</name>
    <dbReference type="NCBI Taxonomy" id="271157"/>
    <lineage>
        <taxon>Bacteria</taxon>
        <taxon>Pseudomonadati</taxon>
        <taxon>Bacteroidota</taxon>
        <taxon>Flavobacteriia</taxon>
        <taxon>Flavobacteriales</taxon>
        <taxon>Flavobacteriaceae</taxon>
        <taxon>Flavobacterium</taxon>
    </lineage>
</organism>
<keyword evidence="4" id="KW-1185">Reference proteome</keyword>
<evidence type="ECO:0000313" key="3">
    <source>
        <dbReference type="EMBL" id="SHG09856.1"/>
    </source>
</evidence>
<sequence length="59" mass="7142">MKYFFLKNLEKLFLANNELEAVPQIKPLKELKYLDLRSNRIKPELQDVRQLNFGFIINF</sequence>
<accession>A0A1M5H1S4</accession>
<dbReference type="SUPFAM" id="SSF52075">
    <property type="entry name" value="Outer arm dynein light chain 1"/>
    <property type="match status" value="1"/>
</dbReference>
<evidence type="ECO:0000256" key="2">
    <source>
        <dbReference type="ARBA" id="ARBA00022737"/>
    </source>
</evidence>
<dbReference type="InterPro" id="IPR032675">
    <property type="entry name" value="LRR_dom_sf"/>
</dbReference>
<protein>
    <submittedName>
        <fullName evidence="3">Leucine Rich repeat-containing protein</fullName>
    </submittedName>
</protein>
<dbReference type="RefSeq" id="WP_072990469.1">
    <property type="nucleotide sequence ID" value="NZ_FQWE01000004.1"/>
</dbReference>
<dbReference type="InterPro" id="IPR025875">
    <property type="entry name" value="Leu-rich_rpt_4"/>
</dbReference>
<dbReference type="PROSITE" id="PS51450">
    <property type="entry name" value="LRR"/>
    <property type="match status" value="1"/>
</dbReference>
<dbReference type="AlphaFoldDB" id="A0A1M5H1S4"/>
<proteinExistence type="predicted"/>
<dbReference type="OrthoDB" id="1467137at2"/>
<keyword evidence="2" id="KW-0677">Repeat</keyword>
<reference evidence="4" key="1">
    <citation type="submission" date="2016-11" db="EMBL/GenBank/DDBJ databases">
        <authorList>
            <person name="Varghese N."/>
            <person name="Submissions S."/>
        </authorList>
    </citation>
    <scope>NUCLEOTIDE SEQUENCE [LARGE SCALE GENOMIC DNA]</scope>
    <source>
        <strain evidence="4">DSM 19741</strain>
    </source>
</reference>
<keyword evidence="1" id="KW-0433">Leucine-rich repeat</keyword>
<dbReference type="InterPro" id="IPR001611">
    <property type="entry name" value="Leu-rich_rpt"/>
</dbReference>
<evidence type="ECO:0000313" key="4">
    <source>
        <dbReference type="Proteomes" id="UP000184036"/>
    </source>
</evidence>
<evidence type="ECO:0000256" key="1">
    <source>
        <dbReference type="ARBA" id="ARBA00022614"/>
    </source>
</evidence>
<dbReference type="Proteomes" id="UP000184036">
    <property type="component" value="Unassembled WGS sequence"/>
</dbReference>
<dbReference type="STRING" id="271157.SAMN05444396_104306"/>
<dbReference type="Gene3D" id="3.80.10.10">
    <property type="entry name" value="Ribonuclease Inhibitor"/>
    <property type="match status" value="1"/>
</dbReference>